<keyword evidence="1" id="KW-0732">Signal</keyword>
<name>A0AB36JW38_9GAMM</name>
<gene>
    <name evidence="2" type="ORF">BZG00_08270</name>
    <name evidence="3" type="ORF">BZG09_08140</name>
</gene>
<comment type="caution">
    <text evidence="2">The sequence shown here is derived from an EMBL/GenBank/DDBJ whole genome shotgun (WGS) entry which is preliminary data.</text>
</comment>
<dbReference type="Proteomes" id="UP000189021">
    <property type="component" value="Unassembled WGS sequence"/>
</dbReference>
<sequence length="188" mass="20405">MLNANGVNAVITRLSQAALLAITLTVPAVHATNFDYNHIQVNVLANPSGIGGLGRFAFTEGAHFVAKGDTQFEGDWYTSGGVGFHAPINQFVDVYGELEGAWFRRPDDDKHDTGDFATVIGAGLRGWVAPPIEANLYVGSIIFDQDDTTSLVEIGGRFHSTETLSLGATWRANGLEQNRLIFSVRYLY</sequence>
<evidence type="ECO:0008006" key="6">
    <source>
        <dbReference type="Google" id="ProtNLM"/>
    </source>
</evidence>
<dbReference type="Proteomes" id="UP000188726">
    <property type="component" value="Unassembled WGS sequence"/>
</dbReference>
<feature type="signal peptide" evidence="1">
    <location>
        <begin position="1"/>
        <end position="31"/>
    </location>
</feature>
<keyword evidence="5" id="KW-1185">Reference proteome</keyword>
<accession>A0AB36JW38</accession>
<reference evidence="4 5" key="1">
    <citation type="journal article" date="2017" name="Genome Announc.">
        <title>Draft Genome Sequences of Salinivibrio proteolyticus, Salinivibrio sharmensis, Salinivibrio siamensis, Salinivibrio costicola subsp. alcaliphilus, Salinivibrio costicola subsp. vallismortis, and 29 New Isolates Belonging to the Genus Salinivibrio.</title>
        <authorList>
            <person name="Lopez-Hermoso C."/>
            <person name="de la Haba R.R."/>
            <person name="Sanchez-Porro C."/>
            <person name="Bayliss S.C."/>
            <person name="Feil E.J."/>
            <person name="Ventosa A."/>
        </authorList>
    </citation>
    <scope>NUCLEOTIDE SEQUENCE [LARGE SCALE GENOMIC DNA]</scope>
    <source>
        <strain evidence="2 5">AL184</strain>
        <strain evidence="3 4">IC202</strain>
    </source>
</reference>
<evidence type="ECO:0000313" key="5">
    <source>
        <dbReference type="Proteomes" id="UP000189021"/>
    </source>
</evidence>
<proteinExistence type="predicted"/>
<protein>
    <recommendedName>
        <fullName evidence="6">Outer membrane protein beta-barrel domain-containing protein</fullName>
    </recommendedName>
</protein>
<organism evidence="2 5">
    <name type="scientific">Salinivibrio kushneri</name>
    <dbReference type="NCBI Taxonomy" id="1908198"/>
    <lineage>
        <taxon>Bacteria</taxon>
        <taxon>Pseudomonadati</taxon>
        <taxon>Pseudomonadota</taxon>
        <taxon>Gammaproteobacteria</taxon>
        <taxon>Vibrionales</taxon>
        <taxon>Vibrionaceae</taxon>
        <taxon>Salinivibrio</taxon>
    </lineage>
</organism>
<feature type="chain" id="PRO_5044719886" description="Outer membrane protein beta-barrel domain-containing protein" evidence="1">
    <location>
        <begin position="32"/>
        <end position="188"/>
    </location>
</feature>
<evidence type="ECO:0000313" key="2">
    <source>
        <dbReference type="EMBL" id="OOE39880.1"/>
    </source>
</evidence>
<evidence type="ECO:0000313" key="3">
    <source>
        <dbReference type="EMBL" id="OOE44284.1"/>
    </source>
</evidence>
<evidence type="ECO:0000313" key="4">
    <source>
        <dbReference type="Proteomes" id="UP000188726"/>
    </source>
</evidence>
<evidence type="ECO:0000256" key="1">
    <source>
        <dbReference type="SAM" id="SignalP"/>
    </source>
</evidence>
<dbReference type="EMBL" id="MUEK01000006">
    <property type="protein sequence ID" value="OOE39880.1"/>
    <property type="molecule type" value="Genomic_DNA"/>
</dbReference>
<dbReference type="AlphaFoldDB" id="A0AB36JW38"/>
<dbReference type="EMBL" id="MUEO01000016">
    <property type="protein sequence ID" value="OOE44284.1"/>
    <property type="molecule type" value="Genomic_DNA"/>
</dbReference>